<keyword evidence="1" id="KW-1133">Transmembrane helix</keyword>
<keyword evidence="3" id="KW-0808">Transferase</keyword>
<evidence type="ECO:0000313" key="4">
    <source>
        <dbReference type="Proteomes" id="UP001221189"/>
    </source>
</evidence>
<comment type="caution">
    <text evidence="3">The sequence shown here is derived from an EMBL/GenBank/DDBJ whole genome shotgun (WGS) entry which is preliminary data.</text>
</comment>
<feature type="transmembrane region" description="Helical" evidence="1">
    <location>
        <begin position="97"/>
        <end position="116"/>
    </location>
</feature>
<feature type="transmembrane region" description="Helical" evidence="1">
    <location>
        <begin position="202"/>
        <end position="225"/>
    </location>
</feature>
<dbReference type="EMBL" id="JAQQXT010000001">
    <property type="protein sequence ID" value="MDC8770446.1"/>
    <property type="molecule type" value="Genomic_DNA"/>
</dbReference>
<feature type="transmembrane region" description="Helical" evidence="1">
    <location>
        <begin position="276"/>
        <end position="296"/>
    </location>
</feature>
<keyword evidence="3" id="KW-0012">Acyltransferase</keyword>
<protein>
    <submittedName>
        <fullName evidence="3">Acyltransferase family protein</fullName>
    </submittedName>
</protein>
<dbReference type="GO" id="GO:0016746">
    <property type="term" value="F:acyltransferase activity"/>
    <property type="evidence" value="ECO:0007669"/>
    <property type="project" value="UniProtKB-KW"/>
</dbReference>
<feature type="transmembrane region" description="Helical" evidence="1">
    <location>
        <begin position="343"/>
        <end position="360"/>
    </location>
</feature>
<feature type="transmembrane region" description="Helical" evidence="1">
    <location>
        <begin position="237"/>
        <end position="261"/>
    </location>
</feature>
<dbReference type="PANTHER" id="PTHR36927">
    <property type="entry name" value="BLR4337 PROTEIN"/>
    <property type="match status" value="1"/>
</dbReference>
<feature type="transmembrane region" description="Helical" evidence="1">
    <location>
        <begin position="317"/>
        <end position="337"/>
    </location>
</feature>
<feature type="transmembrane region" description="Helical" evidence="1">
    <location>
        <begin position="136"/>
        <end position="158"/>
    </location>
</feature>
<evidence type="ECO:0000256" key="1">
    <source>
        <dbReference type="SAM" id="Phobius"/>
    </source>
</evidence>
<keyword evidence="1" id="KW-0812">Transmembrane</keyword>
<keyword evidence="1" id="KW-0472">Membrane</keyword>
<sequence length="373" mass="41769">MSKNTPRSYFLDRLRVVLTALVIFHHCAITYGGSGGWFYREFPENPNVSSSITLTMLCSINQAFFMGMFFLIAGYFTPAAFERKGAKRYLAERFIRLGLPLLVFGLLLGPMTDAMADISKGNDFWSGWLWRLEHFTFVAGPLWFAWALLLFALAYAAWRALGGKHANAVQPVPGHAHWLAAALLVGAGAMLIRQWVPTGRNVWALQLGYFSSYIMLFALGCAAARHRWLERIERQHALPWFFITLLAIPALPLVAALFGAFEGKSVNFNGGWSWPAAAYAFWEPLVAWGIIALLLWQFRLRFNRPSPSWQRWSEAAYAAFILHAPVLVAVSLALRSWQAAPGLKFLVVGSLAVAASFWLGRQLRALPGMTRVL</sequence>
<dbReference type="RefSeq" id="WP_273598884.1">
    <property type="nucleotide sequence ID" value="NZ_JAQQXT010000001.1"/>
</dbReference>
<dbReference type="Pfam" id="PF01757">
    <property type="entry name" value="Acyl_transf_3"/>
    <property type="match status" value="1"/>
</dbReference>
<dbReference type="InterPro" id="IPR002656">
    <property type="entry name" value="Acyl_transf_3_dom"/>
</dbReference>
<organism evidence="3 4">
    <name type="scientific">Roseateles albus</name>
    <dbReference type="NCBI Taxonomy" id="2987525"/>
    <lineage>
        <taxon>Bacteria</taxon>
        <taxon>Pseudomonadati</taxon>
        <taxon>Pseudomonadota</taxon>
        <taxon>Betaproteobacteria</taxon>
        <taxon>Burkholderiales</taxon>
        <taxon>Sphaerotilaceae</taxon>
        <taxon>Roseateles</taxon>
    </lineage>
</organism>
<evidence type="ECO:0000313" key="3">
    <source>
        <dbReference type="EMBL" id="MDC8770446.1"/>
    </source>
</evidence>
<keyword evidence="4" id="KW-1185">Reference proteome</keyword>
<gene>
    <name evidence="3" type="ORF">PRZ03_02595</name>
</gene>
<feature type="transmembrane region" description="Helical" evidence="1">
    <location>
        <begin position="51"/>
        <end position="76"/>
    </location>
</feature>
<dbReference type="PANTHER" id="PTHR36927:SF4">
    <property type="entry name" value="BLR5718 PROTEIN"/>
    <property type="match status" value="1"/>
</dbReference>
<feature type="transmembrane region" description="Helical" evidence="1">
    <location>
        <begin position="16"/>
        <end position="39"/>
    </location>
</feature>
<feature type="transmembrane region" description="Helical" evidence="1">
    <location>
        <begin position="178"/>
        <end position="196"/>
    </location>
</feature>
<proteinExistence type="predicted"/>
<feature type="domain" description="Acyltransferase 3" evidence="2">
    <location>
        <begin position="9"/>
        <end position="360"/>
    </location>
</feature>
<reference evidence="3 4" key="1">
    <citation type="submission" date="2022-10" db="EMBL/GenBank/DDBJ databases">
        <title>Paucibacter sp. hw1 Genome sequencing.</title>
        <authorList>
            <person name="Park S."/>
        </authorList>
    </citation>
    <scope>NUCLEOTIDE SEQUENCE [LARGE SCALE GENOMIC DNA]</scope>
    <source>
        <strain evidence="4">hw1</strain>
    </source>
</reference>
<accession>A0ABT5KCE5</accession>
<evidence type="ECO:0000259" key="2">
    <source>
        <dbReference type="Pfam" id="PF01757"/>
    </source>
</evidence>
<dbReference type="InterPro" id="IPR050623">
    <property type="entry name" value="Glucan_succinyl_AcylTrfase"/>
</dbReference>
<dbReference type="Proteomes" id="UP001221189">
    <property type="component" value="Unassembled WGS sequence"/>
</dbReference>
<name>A0ABT5KCE5_9BURK</name>